<name>A0ABZ2LW71_9BACT</name>
<dbReference type="EMBL" id="CP089984">
    <property type="protein sequence ID" value="WXB14987.1"/>
    <property type="molecule type" value="Genomic_DNA"/>
</dbReference>
<keyword evidence="3" id="KW-1185">Reference proteome</keyword>
<dbReference type="GO" id="GO:0008168">
    <property type="term" value="F:methyltransferase activity"/>
    <property type="evidence" value="ECO:0007669"/>
    <property type="project" value="UniProtKB-KW"/>
</dbReference>
<dbReference type="Pfam" id="PF08241">
    <property type="entry name" value="Methyltransf_11"/>
    <property type="match status" value="1"/>
</dbReference>
<keyword evidence="2" id="KW-0808">Transferase</keyword>
<dbReference type="CDD" id="cd02440">
    <property type="entry name" value="AdoMet_MTases"/>
    <property type="match status" value="1"/>
</dbReference>
<dbReference type="InterPro" id="IPR029063">
    <property type="entry name" value="SAM-dependent_MTases_sf"/>
</dbReference>
<feature type="domain" description="Methyltransferase type 11" evidence="1">
    <location>
        <begin position="64"/>
        <end position="157"/>
    </location>
</feature>
<gene>
    <name evidence="2" type="ORF">LZC94_45110</name>
</gene>
<dbReference type="Proteomes" id="UP001370348">
    <property type="component" value="Chromosome"/>
</dbReference>
<dbReference type="RefSeq" id="WP_394824610.1">
    <property type="nucleotide sequence ID" value="NZ_CP089984.1"/>
</dbReference>
<dbReference type="Gene3D" id="3.40.50.150">
    <property type="entry name" value="Vaccinia Virus protein VP39"/>
    <property type="match status" value="1"/>
</dbReference>
<proteinExistence type="predicted"/>
<protein>
    <submittedName>
        <fullName evidence="2">Class I SAM-dependent methyltransferase</fullName>
    </submittedName>
</protein>
<organism evidence="2 3">
    <name type="scientific">Pendulispora albinea</name>
    <dbReference type="NCBI Taxonomy" id="2741071"/>
    <lineage>
        <taxon>Bacteria</taxon>
        <taxon>Pseudomonadati</taxon>
        <taxon>Myxococcota</taxon>
        <taxon>Myxococcia</taxon>
        <taxon>Myxococcales</taxon>
        <taxon>Sorangiineae</taxon>
        <taxon>Pendulisporaceae</taxon>
        <taxon>Pendulispora</taxon>
    </lineage>
</organism>
<reference evidence="2 3" key="1">
    <citation type="submission" date="2021-12" db="EMBL/GenBank/DDBJ databases">
        <title>Discovery of the Pendulisporaceae a myxobacterial family with distinct sporulation behavior and unique specialized metabolism.</title>
        <authorList>
            <person name="Garcia R."/>
            <person name="Popoff A."/>
            <person name="Bader C.D."/>
            <person name="Loehr J."/>
            <person name="Walesch S."/>
            <person name="Walt C."/>
            <person name="Boldt J."/>
            <person name="Bunk B."/>
            <person name="Haeckl F.J.F.P.J."/>
            <person name="Gunesch A.P."/>
            <person name="Birkelbach J."/>
            <person name="Nuebel U."/>
            <person name="Pietschmann T."/>
            <person name="Bach T."/>
            <person name="Mueller R."/>
        </authorList>
    </citation>
    <scope>NUCLEOTIDE SEQUENCE [LARGE SCALE GENOMIC DNA]</scope>
    <source>
        <strain evidence="2 3">MSr11954</strain>
    </source>
</reference>
<dbReference type="GO" id="GO:0032259">
    <property type="term" value="P:methylation"/>
    <property type="evidence" value="ECO:0007669"/>
    <property type="project" value="UniProtKB-KW"/>
</dbReference>
<evidence type="ECO:0000259" key="1">
    <source>
        <dbReference type="Pfam" id="PF08241"/>
    </source>
</evidence>
<dbReference type="SUPFAM" id="SSF53335">
    <property type="entry name" value="S-adenosyl-L-methionine-dependent methyltransferases"/>
    <property type="match status" value="1"/>
</dbReference>
<keyword evidence="2" id="KW-0489">Methyltransferase</keyword>
<evidence type="ECO:0000313" key="2">
    <source>
        <dbReference type="EMBL" id="WXB14987.1"/>
    </source>
</evidence>
<accession>A0ABZ2LW71</accession>
<sequence length="262" mass="28827">MDIVTHNREAWDNYARTGNRWTVPVSREEVEAARRGEWAIVLTPHKPVPRAWFPRVRGAKVLALAGGGGQQGPILAAAGYDVTVFDNSPAQLAQDRKVAERDGLALVTVQGDMADLGCFESESFDLIVHPCSNCFVPDVHPVWREAYRVLRYGGALLAGFADPILYAIDTELEKLEIAQLQHAIPYSDMVTFTEEQRRLCAEAGEPLQFGHTLEDQLGGQTDAGFLIAGYYGDKHLQGEVVSKYMPCFGVTRALKLDLVSPA</sequence>
<dbReference type="InterPro" id="IPR013216">
    <property type="entry name" value="Methyltransf_11"/>
</dbReference>
<evidence type="ECO:0000313" key="3">
    <source>
        <dbReference type="Proteomes" id="UP001370348"/>
    </source>
</evidence>